<evidence type="ECO:0000313" key="3">
    <source>
        <dbReference type="Proteomes" id="UP000326178"/>
    </source>
</evidence>
<feature type="signal peptide" evidence="1">
    <location>
        <begin position="1"/>
        <end position="24"/>
    </location>
</feature>
<gene>
    <name evidence="2" type="ORF">CP967_22740</name>
</gene>
<dbReference type="KEGG" id="snk:CP967_22740"/>
<sequence length="129" mass="13764">MRVRQAVLPVLALLVLTTAGCSSSGDEDGDGDDQRLTGLRETYCRELGMWQRVRNSADTVTPDPSAYDEAGDVAQDVLRAMRPLREESVHGGATTLGEATARTVGNSDGEAEGSVVRYCADAGFETLTR</sequence>
<dbReference type="OrthoDB" id="4292379at2"/>
<dbReference type="EMBL" id="CP023702">
    <property type="protein sequence ID" value="QEU76701.1"/>
    <property type="molecule type" value="Genomic_DNA"/>
</dbReference>
<feature type="chain" id="PRO_5039643085" description="Lipoprotein" evidence="1">
    <location>
        <begin position="25"/>
        <end position="129"/>
    </location>
</feature>
<accession>A0A5J6FLA1</accession>
<organism evidence="2 3">
    <name type="scientific">Streptomyces nitrosporeus</name>
    <dbReference type="NCBI Taxonomy" id="28894"/>
    <lineage>
        <taxon>Bacteria</taxon>
        <taxon>Bacillati</taxon>
        <taxon>Actinomycetota</taxon>
        <taxon>Actinomycetes</taxon>
        <taxon>Kitasatosporales</taxon>
        <taxon>Streptomycetaceae</taxon>
        <taxon>Streptomyces</taxon>
    </lineage>
</organism>
<protein>
    <recommendedName>
        <fullName evidence="4">Lipoprotein</fullName>
    </recommendedName>
</protein>
<evidence type="ECO:0000256" key="1">
    <source>
        <dbReference type="SAM" id="SignalP"/>
    </source>
</evidence>
<dbReference type="Proteomes" id="UP000326178">
    <property type="component" value="Chromosome"/>
</dbReference>
<dbReference type="AlphaFoldDB" id="A0A5J6FLA1"/>
<dbReference type="PROSITE" id="PS51257">
    <property type="entry name" value="PROKAR_LIPOPROTEIN"/>
    <property type="match status" value="1"/>
</dbReference>
<keyword evidence="3" id="KW-1185">Reference proteome</keyword>
<keyword evidence="1" id="KW-0732">Signal</keyword>
<name>A0A5J6FLA1_9ACTN</name>
<evidence type="ECO:0000313" key="2">
    <source>
        <dbReference type="EMBL" id="QEU76701.1"/>
    </source>
</evidence>
<reference evidence="2 3" key="1">
    <citation type="submission" date="2017-09" db="EMBL/GenBank/DDBJ databases">
        <authorList>
            <person name="Lee N."/>
            <person name="Cho B.-K."/>
        </authorList>
    </citation>
    <scope>NUCLEOTIDE SEQUENCE [LARGE SCALE GENOMIC DNA]</scope>
    <source>
        <strain evidence="2 3">ATCC 12769</strain>
    </source>
</reference>
<evidence type="ECO:0008006" key="4">
    <source>
        <dbReference type="Google" id="ProtNLM"/>
    </source>
</evidence>
<dbReference type="RefSeq" id="WP_150489727.1">
    <property type="nucleotide sequence ID" value="NZ_BMUV01000002.1"/>
</dbReference>
<proteinExistence type="predicted"/>